<keyword evidence="2" id="KW-1185">Reference proteome</keyword>
<protein>
    <recommendedName>
        <fullName evidence="3">RNA-directed RNA polymerase</fullName>
    </recommendedName>
</protein>
<dbReference type="Proteomes" id="UP001189429">
    <property type="component" value="Unassembled WGS sequence"/>
</dbReference>
<gene>
    <name evidence="1" type="ORF">PCOR1329_LOCUS40459</name>
</gene>
<evidence type="ECO:0008006" key="3">
    <source>
        <dbReference type="Google" id="ProtNLM"/>
    </source>
</evidence>
<reference evidence="1" key="1">
    <citation type="submission" date="2023-10" db="EMBL/GenBank/DDBJ databases">
        <authorList>
            <person name="Chen Y."/>
            <person name="Shah S."/>
            <person name="Dougan E. K."/>
            <person name="Thang M."/>
            <person name="Chan C."/>
        </authorList>
    </citation>
    <scope>NUCLEOTIDE SEQUENCE [LARGE SCALE GENOMIC DNA]</scope>
</reference>
<feature type="non-terminal residue" evidence="1">
    <location>
        <position position="1281"/>
    </location>
</feature>
<evidence type="ECO:0000313" key="1">
    <source>
        <dbReference type="EMBL" id="CAK0847180.1"/>
    </source>
</evidence>
<accession>A0ABN9TMD0</accession>
<sequence>DTMRSAGVAYEDCIVKCDVQGAPLLSTDPVLHAAVARVQKIYSQTFWPIPDAFVFGQASQALAKRGYNVDTITAAAKIQARLFARLYVEQNFGDAAAAGIFARDPDAKKFIMFSVGVVAGHRVQFAFEDDRGAEARRDIIVRHARCGGDRGVTGKSLRQACGLFEKTSNVAGSLRAEIDAPNSQEQESRAPKEWLDFSVALIRECHNNNMDFLTLPAFKAMSLPTSCKLPGPKPKAFARLQAEGPWMGIGTLGKAADRIAPRMRTNNTMGALIGESSMGSCTYPEVYDTMFFRSVFFEHGARRTNAVVLAGALGKGIRRRGRQAADVAAREAARSRLFVDDAVGAQSMGRRLQKVSLANTFDLGMGNFLFCILPQMSKRLGLPGERAFEEEMAIFDRLQKNRRRACELELSAGLPVRKGAFLEVVRGASAPVAFKGNEFLAALSRAPRMLRWLAVSLLPEVHSAMQPHEGTWAEVSIFSYLWQGVENNVLQHVVSCICGERAKHLLLHFDCARVGADRVAAAGGVDNFCSECSARVHAATGYDVTLRNKGHSYLCNILRAKSEAVADDGGPRSNEDNEHLFRQGNCMPCAIAALTFQRANAREKTSEPQGELFRKHRDVAELLEPPLSPRASLLDSRHNDHLNFFELLRAKGLAVDDYDSSAPSSANDRLFRKGNCMARAFAAATGQWQSVREKILEQQVEDFRKYHDVAELLGTRFFPRQNLQDCEGGRYLLRSENGGPPRCIGAVFQHGEVVICEKGKAQKMSVSAFEECYVSALDIKTVVAFCLDGSIDDDESAQLDGLLDVLAAGDDEGSEASCDVESFDEGTVDVRSELLRALKAEVDAAKAVMRNLLTHLCNYHNPEKKSQRFGERQTGFGNYVASGTKQMEMIFAMFDSDRCQGKSQGRYPERSAQMLRESVKPALTCLRIDRGIRLLLDGAGPIFINASAVVPEPPEGPTTLARGSLSGWSFWKIPSARQLFAPRGKKLMQQLLEHEEFVHVSIDAATRAAMRIKGQANYRDSAEKRASTPFDDTVVKRRMLTVRGRTAAVAGMWPIASEAARNIEDLLQMRLPQAALDQCRSLATDDPSGKLYGQLLEICKNLTWLSLDPAHLAISYNSASGMVLNKFNNMDYQATSDAWGPAYSGGQMPPLTPDQKRCRDAVKSGAVPSREAQRLLDNLNGEEHVRSAGDFAKAMFLFNNTRMRHSLPKKYQSSFGSGTSPNEALRAEVNRWFRNQPELYLEALEPQLAAATRAKLIARNAAMYAPALRALTSQTVLATAM</sequence>
<comment type="caution">
    <text evidence="1">The sequence shown here is derived from an EMBL/GenBank/DDBJ whole genome shotgun (WGS) entry which is preliminary data.</text>
</comment>
<name>A0ABN9TMD0_9DINO</name>
<organism evidence="1 2">
    <name type="scientific">Prorocentrum cordatum</name>
    <dbReference type="NCBI Taxonomy" id="2364126"/>
    <lineage>
        <taxon>Eukaryota</taxon>
        <taxon>Sar</taxon>
        <taxon>Alveolata</taxon>
        <taxon>Dinophyceae</taxon>
        <taxon>Prorocentrales</taxon>
        <taxon>Prorocentraceae</taxon>
        <taxon>Prorocentrum</taxon>
    </lineage>
</organism>
<proteinExistence type="predicted"/>
<feature type="non-terminal residue" evidence="1">
    <location>
        <position position="1"/>
    </location>
</feature>
<evidence type="ECO:0000313" key="2">
    <source>
        <dbReference type="Proteomes" id="UP001189429"/>
    </source>
</evidence>
<dbReference type="EMBL" id="CAUYUJ010014879">
    <property type="protein sequence ID" value="CAK0847180.1"/>
    <property type="molecule type" value="Genomic_DNA"/>
</dbReference>